<evidence type="ECO:0000256" key="11">
    <source>
        <dbReference type="SAM" id="MobiDB-lite"/>
    </source>
</evidence>
<dbReference type="GO" id="GO:0008270">
    <property type="term" value="F:zinc ion binding"/>
    <property type="evidence" value="ECO:0007669"/>
    <property type="project" value="UniProtKB-KW"/>
</dbReference>
<evidence type="ECO:0000256" key="9">
    <source>
        <dbReference type="ARBA" id="ARBA00023242"/>
    </source>
</evidence>
<dbReference type="GO" id="GO:0000993">
    <property type="term" value="F:RNA polymerase II complex binding"/>
    <property type="evidence" value="ECO:0007669"/>
    <property type="project" value="TreeGrafter"/>
</dbReference>
<dbReference type="GO" id="GO:0006368">
    <property type="term" value="P:transcription elongation by RNA polymerase II"/>
    <property type="evidence" value="ECO:0007669"/>
    <property type="project" value="TreeGrafter"/>
</dbReference>
<evidence type="ECO:0000313" key="12">
    <source>
        <dbReference type="EMBL" id="CED84493.1"/>
    </source>
</evidence>
<dbReference type="InterPro" id="IPR038567">
    <property type="entry name" value="T_Elf1_sf"/>
</dbReference>
<dbReference type="SUPFAM" id="SSF57783">
    <property type="entry name" value="Zinc beta-ribbon"/>
    <property type="match status" value="1"/>
</dbReference>
<evidence type="ECO:0000256" key="2">
    <source>
        <dbReference type="ARBA" id="ARBA00004123"/>
    </source>
</evidence>
<evidence type="ECO:0000256" key="10">
    <source>
        <dbReference type="RuleBase" id="RU364033"/>
    </source>
</evidence>
<name>A0A0F7SWP5_PHARH</name>
<evidence type="ECO:0000256" key="5">
    <source>
        <dbReference type="ARBA" id="ARBA00022771"/>
    </source>
</evidence>
<keyword evidence="8 10" id="KW-0804">Transcription</keyword>
<dbReference type="AlphaFoldDB" id="A0A0F7SWP5"/>
<proteinExistence type="inferred from homology"/>
<keyword evidence="9 10" id="KW-0539">Nucleus</keyword>
<feature type="region of interest" description="Disordered" evidence="11">
    <location>
        <begin position="142"/>
        <end position="230"/>
    </location>
</feature>
<comment type="function">
    <text evidence="1 10">Transcription elongation factor implicated in the maintenance of proper chromatin structure in actively transcribed regions.</text>
</comment>
<keyword evidence="5 10" id="KW-0863">Zinc-finger</keyword>
<sequence length="230" mass="26165">MSQCHSCELLRLNSTPVGLFLFLARSTSNRTTYFLLSHLWLLKKRKAQENRPITQADMGKRKSAKKPQTGKRGPGPLESVFTCVFCNNPQAITVKMDQKLGTGFLACKVCGQKFASDINVLSAPIDVYTDWLDKCHEINEARQREIPAPASRRDTNANSDRHGSSSPAPPSARKRRDRSDRSDDEEDRQPVFDRDEEDRPRKSSSGKKRKVEKKKSKHTTYSDFSDEEDF</sequence>
<keyword evidence="6 10" id="KW-0862">Zinc</keyword>
<feature type="compositionally biased region" description="Basic residues" evidence="11">
    <location>
        <begin position="202"/>
        <end position="218"/>
    </location>
</feature>
<accession>A0A0F7SWP5</accession>
<dbReference type="Gene3D" id="2.20.25.190">
    <property type="match status" value="1"/>
</dbReference>
<evidence type="ECO:0000256" key="6">
    <source>
        <dbReference type="ARBA" id="ARBA00022833"/>
    </source>
</evidence>
<dbReference type="PANTHER" id="PTHR20934">
    <property type="entry name" value="TRANSCRIPTION ELONGATION FACTOR 1 HOMOLOG"/>
    <property type="match status" value="1"/>
</dbReference>
<evidence type="ECO:0000256" key="1">
    <source>
        <dbReference type="ARBA" id="ARBA00003357"/>
    </source>
</evidence>
<dbReference type="PANTHER" id="PTHR20934:SF0">
    <property type="entry name" value="TRANSCRIPTION ELONGATION FACTOR 1 HOMOLOG"/>
    <property type="match status" value="1"/>
</dbReference>
<feature type="compositionally biased region" description="Basic and acidic residues" evidence="11">
    <location>
        <begin position="142"/>
        <end position="163"/>
    </location>
</feature>
<keyword evidence="4 10" id="KW-0479">Metal-binding</keyword>
<evidence type="ECO:0000256" key="7">
    <source>
        <dbReference type="ARBA" id="ARBA00023015"/>
    </source>
</evidence>
<comment type="similarity">
    <text evidence="3 10">Belongs to the ELOF1 family.</text>
</comment>
<keyword evidence="7 10" id="KW-0805">Transcription regulation</keyword>
<protein>
    <recommendedName>
        <fullName evidence="10">Transcription elongation factor 1 homolog</fullName>
    </recommendedName>
</protein>
<evidence type="ECO:0000256" key="8">
    <source>
        <dbReference type="ARBA" id="ARBA00023163"/>
    </source>
</evidence>
<dbReference type="Pfam" id="PF05129">
    <property type="entry name" value="Zn_ribbon_Elf1"/>
    <property type="match status" value="1"/>
</dbReference>
<organism evidence="12">
    <name type="scientific">Phaffia rhodozyma</name>
    <name type="common">Yeast</name>
    <name type="synonym">Xanthophyllomyces dendrorhous</name>
    <dbReference type="NCBI Taxonomy" id="264483"/>
    <lineage>
        <taxon>Eukaryota</taxon>
        <taxon>Fungi</taxon>
        <taxon>Dikarya</taxon>
        <taxon>Basidiomycota</taxon>
        <taxon>Agaricomycotina</taxon>
        <taxon>Tremellomycetes</taxon>
        <taxon>Cystofilobasidiales</taxon>
        <taxon>Mrakiaceae</taxon>
        <taxon>Phaffia</taxon>
    </lineage>
</organism>
<feature type="compositionally biased region" description="Basic and acidic residues" evidence="11">
    <location>
        <begin position="188"/>
        <end position="201"/>
    </location>
</feature>
<dbReference type="GO" id="GO:0008023">
    <property type="term" value="C:transcription elongation factor complex"/>
    <property type="evidence" value="ECO:0007669"/>
    <property type="project" value="TreeGrafter"/>
</dbReference>
<evidence type="ECO:0000256" key="3">
    <source>
        <dbReference type="ARBA" id="ARBA00009730"/>
    </source>
</evidence>
<evidence type="ECO:0000256" key="4">
    <source>
        <dbReference type="ARBA" id="ARBA00022723"/>
    </source>
</evidence>
<dbReference type="InterPro" id="IPR007808">
    <property type="entry name" value="Elf1"/>
</dbReference>
<dbReference type="FunFam" id="2.20.25.190:FF:000001">
    <property type="entry name" value="Transcription elongation factor 1 homolog"/>
    <property type="match status" value="1"/>
</dbReference>
<reference evidence="12" key="1">
    <citation type="submission" date="2014-08" db="EMBL/GenBank/DDBJ databases">
        <authorList>
            <person name="Sharma Rahul"/>
            <person name="Thines Marco"/>
        </authorList>
    </citation>
    <scope>NUCLEOTIDE SEQUENCE</scope>
</reference>
<feature type="region of interest" description="Disordered" evidence="11">
    <location>
        <begin position="51"/>
        <end position="74"/>
    </location>
</feature>
<dbReference type="EMBL" id="LN483166">
    <property type="protein sequence ID" value="CED84493.1"/>
    <property type="molecule type" value="Genomic_DNA"/>
</dbReference>
<comment type="subcellular location">
    <subcellularLocation>
        <location evidence="2 10">Nucleus</location>
    </subcellularLocation>
</comment>